<reference evidence="2" key="1">
    <citation type="submission" date="2018-06" db="EMBL/GenBank/DDBJ databases">
        <authorList>
            <person name="Zhirakovskaya E."/>
        </authorList>
    </citation>
    <scope>NUCLEOTIDE SEQUENCE</scope>
</reference>
<dbReference type="AlphaFoldDB" id="A0A3B0ZQ39"/>
<evidence type="ECO:0000259" key="1">
    <source>
        <dbReference type="Pfam" id="PF01521"/>
    </source>
</evidence>
<dbReference type="InterPro" id="IPR000361">
    <property type="entry name" value="ATAP_core_dom"/>
</dbReference>
<accession>A0A3B0ZQ39</accession>
<protein>
    <recommendedName>
        <fullName evidence="1">Core domain-containing protein</fullName>
    </recommendedName>
</protein>
<evidence type="ECO:0000313" key="2">
    <source>
        <dbReference type="EMBL" id="VAW95588.1"/>
    </source>
</evidence>
<dbReference type="Gene3D" id="2.60.300.12">
    <property type="entry name" value="HesB-like domain"/>
    <property type="match status" value="1"/>
</dbReference>
<feature type="domain" description="Core" evidence="1">
    <location>
        <begin position="2"/>
        <end position="77"/>
    </location>
</feature>
<dbReference type="EMBL" id="UOFS01000024">
    <property type="protein sequence ID" value="VAW95588.1"/>
    <property type="molecule type" value="Genomic_DNA"/>
</dbReference>
<dbReference type="SUPFAM" id="SSF89360">
    <property type="entry name" value="HesB-like domain"/>
    <property type="match status" value="1"/>
</dbReference>
<proteinExistence type="predicted"/>
<organism evidence="2">
    <name type="scientific">hydrothermal vent metagenome</name>
    <dbReference type="NCBI Taxonomy" id="652676"/>
    <lineage>
        <taxon>unclassified sequences</taxon>
        <taxon>metagenomes</taxon>
        <taxon>ecological metagenomes</taxon>
    </lineage>
</organism>
<sequence>MFKITPEAAMQIKKNNTDNLPLRVAAKYEEDGSIHYGMGFDDRGLDEDITIKSEGIDIVIEASSIPILNDTTLDYAKLDGDDQSFIFINPKDPNYKAPTE</sequence>
<dbReference type="Pfam" id="PF01521">
    <property type="entry name" value="Fe-S_biosyn"/>
    <property type="match status" value="1"/>
</dbReference>
<name>A0A3B0ZQ39_9ZZZZ</name>
<dbReference type="InterPro" id="IPR035903">
    <property type="entry name" value="HesB-like_dom_sf"/>
</dbReference>
<gene>
    <name evidence="2" type="ORF">MNBD_GAMMA22-1810</name>
</gene>